<dbReference type="PRINTS" id="PR00458">
    <property type="entry name" value="PEROXIDASE"/>
</dbReference>
<protein>
    <recommendedName>
        <fullName evidence="6">Peroxidase</fullName>
        <ecNumber evidence="6">1.11.1.-</ecNumber>
    </recommendedName>
</protein>
<keyword evidence="6" id="KW-0732">Signal</keyword>
<dbReference type="PANTHER" id="PTHR31356:SF53">
    <property type="entry name" value="HEME PEROXIDASE"/>
    <property type="match status" value="1"/>
</dbReference>
<dbReference type="PANTHER" id="PTHR31356">
    <property type="entry name" value="THYLAKOID LUMENAL 29 KDA PROTEIN, CHLOROPLASTIC-RELATED"/>
    <property type="match status" value="1"/>
</dbReference>
<dbReference type="Pfam" id="PF00141">
    <property type="entry name" value="peroxidase"/>
    <property type="match status" value="1"/>
</dbReference>
<dbReference type="GO" id="GO:0000302">
    <property type="term" value="P:response to reactive oxygen species"/>
    <property type="evidence" value="ECO:0007669"/>
    <property type="project" value="TreeGrafter"/>
</dbReference>
<dbReference type="GO" id="GO:0034599">
    <property type="term" value="P:cellular response to oxidative stress"/>
    <property type="evidence" value="ECO:0007669"/>
    <property type="project" value="InterPro"/>
</dbReference>
<keyword evidence="4" id="KW-0349">Heme</keyword>
<dbReference type="GO" id="GO:0042744">
    <property type="term" value="P:hydrogen peroxide catabolic process"/>
    <property type="evidence" value="ECO:0007669"/>
    <property type="project" value="TreeGrafter"/>
</dbReference>
<comment type="similarity">
    <text evidence="2">Belongs to the peroxidase family. Cytochrome c peroxidase subfamily.</text>
</comment>
<dbReference type="EMBL" id="MU839036">
    <property type="protein sequence ID" value="KAK1762581.1"/>
    <property type="molecule type" value="Genomic_DNA"/>
</dbReference>
<comment type="function">
    <text evidence="1">Destroys radicals which are normally produced within the cells and which are toxic to biological systems.</text>
</comment>
<evidence type="ECO:0000256" key="1">
    <source>
        <dbReference type="ARBA" id="ARBA00003917"/>
    </source>
</evidence>
<dbReference type="AlphaFoldDB" id="A0AAJ0FBK3"/>
<evidence type="ECO:0000256" key="2">
    <source>
        <dbReference type="ARBA" id="ARBA00005997"/>
    </source>
</evidence>
<dbReference type="InterPro" id="IPR002016">
    <property type="entry name" value="Haem_peroxidase"/>
</dbReference>
<gene>
    <name evidence="8" type="ORF">QBC33DRAFT_501056</name>
</gene>
<dbReference type="PRINTS" id="PR00459">
    <property type="entry name" value="ASPEROXIDASE"/>
</dbReference>
<dbReference type="GO" id="GO:0004601">
    <property type="term" value="F:peroxidase activity"/>
    <property type="evidence" value="ECO:0007669"/>
    <property type="project" value="UniProtKB-KW"/>
</dbReference>
<dbReference type="Gene3D" id="1.10.420.10">
    <property type="entry name" value="Peroxidase, domain 2"/>
    <property type="match status" value="1"/>
</dbReference>
<dbReference type="GO" id="GO:0046872">
    <property type="term" value="F:metal ion binding"/>
    <property type="evidence" value="ECO:0007669"/>
    <property type="project" value="UniProtKB-UniRule"/>
</dbReference>
<feature type="chain" id="PRO_5042314633" description="Peroxidase" evidence="6">
    <location>
        <begin position="24"/>
        <end position="546"/>
    </location>
</feature>
<dbReference type="GO" id="GO:0020037">
    <property type="term" value="F:heme binding"/>
    <property type="evidence" value="ECO:0007669"/>
    <property type="project" value="UniProtKB-UniRule"/>
</dbReference>
<feature type="domain" description="Plant heme peroxidase family profile" evidence="7">
    <location>
        <begin position="125"/>
        <end position="338"/>
    </location>
</feature>
<sequence length="546" mass="59516">MRMRKASSSLWLIPLLQFSPSAAEYVWPSEQDWIEDLLTLQSGYIRNGFIDAVNPCSFAAQNPGRQNAAEWLRTAFHDMSTHDAGAGTGGLDASIMFETERPENVGVAFNATLGFMVNFHTVKSSAADLLALGVYSVLGTCGGPQIPFRAGRVDAKDAGPEGVPLPEQNIATHVDKFAMAGFNTSDMIAMVACGHTLGGVHGKNFPDITGNSSDENFVFFENRTHSFAEFDNAVVTEYFDGTTTNLLVVGANDTTNSDKRVFAADGNATIEALSDPEEFKHRCQDTLARMVDTVPAAVKLTEPITPFDIKPYINALELNAEGDLAFVGRIRVRTSDSTGRDPDDIGVHLTYSDRAGADVCTTIPTTRPTLQLGMSTGLFGERFTWYEFNTTLDAAAGVSRFNVHLTTLSTNMTEVYDNGGAGFPLTDALLYQLSQSCLNTAVVDGKMDLTVTAAVRGDQQADDLELRLVRRVPRQGVIVPAMEVQEVEFRDSGVTKGEYRIFRSRYRIDGQNWATTFDIALGDGEDSKMVEFQKTSLLFGKACEEL</sequence>
<dbReference type="InterPro" id="IPR044831">
    <property type="entry name" value="Ccp1-like"/>
</dbReference>
<evidence type="ECO:0000256" key="6">
    <source>
        <dbReference type="RuleBase" id="RU363051"/>
    </source>
</evidence>
<dbReference type="Gene3D" id="1.10.520.10">
    <property type="match status" value="1"/>
</dbReference>
<keyword evidence="5 6" id="KW-0560">Oxidoreductase</keyword>
<evidence type="ECO:0000256" key="5">
    <source>
        <dbReference type="ARBA" id="ARBA00023002"/>
    </source>
</evidence>
<dbReference type="RefSeq" id="XP_060278794.1">
    <property type="nucleotide sequence ID" value="XM_060425695.1"/>
</dbReference>
<evidence type="ECO:0000256" key="4">
    <source>
        <dbReference type="ARBA" id="ARBA00022617"/>
    </source>
</evidence>
<evidence type="ECO:0000313" key="8">
    <source>
        <dbReference type="EMBL" id="KAK1762581.1"/>
    </source>
</evidence>
<keyword evidence="4" id="KW-0479">Metal-binding</keyword>
<evidence type="ECO:0000256" key="3">
    <source>
        <dbReference type="ARBA" id="ARBA00022559"/>
    </source>
</evidence>
<name>A0AAJ0FBK3_9PEZI</name>
<evidence type="ECO:0000259" key="7">
    <source>
        <dbReference type="PROSITE" id="PS50873"/>
    </source>
</evidence>
<dbReference type="InterPro" id="IPR002207">
    <property type="entry name" value="Peroxidase_I"/>
</dbReference>
<keyword evidence="3 6" id="KW-0575">Peroxidase</keyword>
<comment type="caution">
    <text evidence="8">The sequence shown here is derived from an EMBL/GenBank/DDBJ whole genome shotgun (WGS) entry which is preliminary data.</text>
</comment>
<organism evidence="8 9">
    <name type="scientific">Phialemonium atrogriseum</name>
    <dbReference type="NCBI Taxonomy" id="1093897"/>
    <lineage>
        <taxon>Eukaryota</taxon>
        <taxon>Fungi</taxon>
        <taxon>Dikarya</taxon>
        <taxon>Ascomycota</taxon>
        <taxon>Pezizomycotina</taxon>
        <taxon>Sordariomycetes</taxon>
        <taxon>Sordariomycetidae</taxon>
        <taxon>Cephalothecales</taxon>
        <taxon>Cephalothecaceae</taxon>
        <taxon>Phialemonium</taxon>
    </lineage>
</organism>
<proteinExistence type="inferred from homology"/>
<dbReference type="InterPro" id="IPR010255">
    <property type="entry name" value="Haem_peroxidase_sf"/>
</dbReference>
<evidence type="ECO:0000313" key="9">
    <source>
        <dbReference type="Proteomes" id="UP001244011"/>
    </source>
</evidence>
<dbReference type="EC" id="1.11.1.-" evidence="6"/>
<dbReference type="GeneID" id="85308882"/>
<dbReference type="SUPFAM" id="SSF48113">
    <property type="entry name" value="Heme-dependent peroxidases"/>
    <property type="match status" value="1"/>
</dbReference>
<accession>A0AAJ0FBK3</accession>
<dbReference type="Proteomes" id="UP001244011">
    <property type="component" value="Unassembled WGS sequence"/>
</dbReference>
<keyword evidence="4" id="KW-0408">Iron</keyword>
<reference evidence="8" key="1">
    <citation type="submission" date="2023-06" db="EMBL/GenBank/DDBJ databases">
        <title>Genome-scale phylogeny and comparative genomics of the fungal order Sordariales.</title>
        <authorList>
            <consortium name="Lawrence Berkeley National Laboratory"/>
            <person name="Hensen N."/>
            <person name="Bonometti L."/>
            <person name="Westerberg I."/>
            <person name="Brannstrom I.O."/>
            <person name="Guillou S."/>
            <person name="Cros-Aarteil S."/>
            <person name="Calhoun S."/>
            <person name="Haridas S."/>
            <person name="Kuo A."/>
            <person name="Mondo S."/>
            <person name="Pangilinan J."/>
            <person name="Riley R."/>
            <person name="Labutti K."/>
            <person name="Andreopoulos B."/>
            <person name="Lipzen A."/>
            <person name="Chen C."/>
            <person name="Yanf M."/>
            <person name="Daum C."/>
            <person name="Ng V."/>
            <person name="Clum A."/>
            <person name="Steindorff A."/>
            <person name="Ohm R."/>
            <person name="Martin F."/>
            <person name="Silar P."/>
            <person name="Natvig D."/>
            <person name="Lalanne C."/>
            <person name="Gautier V."/>
            <person name="Ament-Velasquez S.L."/>
            <person name="Kruys A."/>
            <person name="Hutchinson M.I."/>
            <person name="Powell A.J."/>
            <person name="Barry K."/>
            <person name="Miller A.N."/>
            <person name="Grigoriev I.V."/>
            <person name="Debuchy R."/>
            <person name="Gladieux P."/>
            <person name="Thoren M.H."/>
            <person name="Johannesson H."/>
        </authorList>
    </citation>
    <scope>NUCLEOTIDE SEQUENCE</scope>
    <source>
        <strain evidence="8">8032-3</strain>
    </source>
</reference>
<keyword evidence="9" id="KW-1185">Reference proteome</keyword>
<dbReference type="PROSITE" id="PS50873">
    <property type="entry name" value="PEROXIDASE_4"/>
    <property type="match status" value="1"/>
</dbReference>
<feature type="signal peptide" evidence="6">
    <location>
        <begin position="1"/>
        <end position="23"/>
    </location>
</feature>